<evidence type="ECO:0000313" key="1">
    <source>
        <dbReference type="EMBL" id="MEJ8304840.1"/>
    </source>
</evidence>
<proteinExistence type="predicted"/>
<keyword evidence="1" id="KW-0067">ATP-binding</keyword>
<organism evidence="1 2">
    <name type="scientific">Saccharibacillus sacchari</name>
    <dbReference type="NCBI Taxonomy" id="456493"/>
    <lineage>
        <taxon>Bacteria</taxon>
        <taxon>Bacillati</taxon>
        <taxon>Bacillota</taxon>
        <taxon>Bacilli</taxon>
        <taxon>Bacillales</taxon>
        <taxon>Paenibacillaceae</taxon>
        <taxon>Saccharibacillus</taxon>
    </lineage>
</organism>
<reference evidence="1" key="1">
    <citation type="submission" date="2024-03" db="EMBL/GenBank/DDBJ databases">
        <title>Whole genome sequecning of epiphytes from Marcgravia umbellata leaves.</title>
        <authorList>
            <person name="Kumar G."/>
            <person name="Savka M.A."/>
        </authorList>
    </citation>
    <scope>NUCLEOTIDE SEQUENCE</scope>
    <source>
        <strain evidence="1">RIT_BL5</strain>
    </source>
</reference>
<keyword evidence="2" id="KW-1185">Reference proteome</keyword>
<comment type="caution">
    <text evidence="1">The sequence shown here is derived from an EMBL/GenBank/DDBJ whole genome shotgun (WGS) entry which is preliminary data.</text>
</comment>
<dbReference type="Proteomes" id="UP001380953">
    <property type="component" value="Unassembled WGS sequence"/>
</dbReference>
<sequence>MAEKLLLDVHNLKVSFPTEKGIVSAVEGVSFTVSSGETLGIVGESGCGKSVTAESILRLFDEKSVEYGGEVRYAGRNLLELSERNMEKLRGNEISMIFQDPMSSLNPVHSIGRQIAENVRLHRGASKREARKVAIDMLRQVGIPSPETRVDDYPHELSGGMRQRVMIAMALACGPKLLIADEPTTALDVTIQAQILGLIDKLKKESEMGVILITHDLAVVAEVCDRVAVMYLGQVIEETDTDTLFFGARHPYTLGLMRSVPKIEGERQDKLHVIEGTVPSLHQIPVGCRFAPRCPYADDQCRSEMPQLQSTVEGHRVRCWHIDRVAEKEGNAHDAVAIG</sequence>
<name>A0ACC6PD36_9BACL</name>
<accession>A0ACC6PD36</accession>
<dbReference type="EMBL" id="JBBKAR010000034">
    <property type="protein sequence ID" value="MEJ8304840.1"/>
    <property type="molecule type" value="Genomic_DNA"/>
</dbReference>
<gene>
    <name evidence="1" type="ORF">WKI47_13115</name>
</gene>
<evidence type="ECO:0000313" key="2">
    <source>
        <dbReference type="Proteomes" id="UP001380953"/>
    </source>
</evidence>
<protein>
    <submittedName>
        <fullName evidence="1">ABC transporter ATP-binding protein</fullName>
    </submittedName>
</protein>
<keyword evidence="1" id="KW-0547">Nucleotide-binding</keyword>